<dbReference type="Proteomes" id="UP001159363">
    <property type="component" value="Chromosome 2"/>
</dbReference>
<dbReference type="EMBL" id="JARBHB010000002">
    <property type="protein sequence ID" value="KAJ8893074.1"/>
    <property type="molecule type" value="Genomic_DNA"/>
</dbReference>
<evidence type="ECO:0000313" key="2">
    <source>
        <dbReference type="EMBL" id="KAJ8893074.1"/>
    </source>
</evidence>
<keyword evidence="3" id="KW-1185">Reference proteome</keyword>
<name>A0ABQ9I8V1_9NEOP</name>
<protein>
    <submittedName>
        <fullName evidence="2">Uncharacterized protein</fullName>
    </submittedName>
</protein>
<reference evidence="2 3" key="1">
    <citation type="submission" date="2023-02" db="EMBL/GenBank/DDBJ databases">
        <title>LHISI_Scaffold_Assembly.</title>
        <authorList>
            <person name="Stuart O.P."/>
            <person name="Cleave R."/>
            <person name="Magrath M.J.L."/>
            <person name="Mikheyev A.S."/>
        </authorList>
    </citation>
    <scope>NUCLEOTIDE SEQUENCE [LARGE SCALE GENOMIC DNA]</scope>
    <source>
        <strain evidence="2">Daus_M_001</strain>
        <tissue evidence="2">Leg muscle</tissue>
    </source>
</reference>
<feature type="compositionally biased region" description="Polar residues" evidence="1">
    <location>
        <begin position="484"/>
        <end position="499"/>
    </location>
</feature>
<proteinExistence type="predicted"/>
<feature type="region of interest" description="Disordered" evidence="1">
    <location>
        <begin position="616"/>
        <end position="648"/>
    </location>
</feature>
<gene>
    <name evidence="2" type="ORF">PR048_005657</name>
</gene>
<evidence type="ECO:0000256" key="1">
    <source>
        <dbReference type="SAM" id="MobiDB-lite"/>
    </source>
</evidence>
<organism evidence="2 3">
    <name type="scientific">Dryococelus australis</name>
    <dbReference type="NCBI Taxonomy" id="614101"/>
    <lineage>
        <taxon>Eukaryota</taxon>
        <taxon>Metazoa</taxon>
        <taxon>Ecdysozoa</taxon>
        <taxon>Arthropoda</taxon>
        <taxon>Hexapoda</taxon>
        <taxon>Insecta</taxon>
        <taxon>Pterygota</taxon>
        <taxon>Neoptera</taxon>
        <taxon>Polyneoptera</taxon>
        <taxon>Phasmatodea</taxon>
        <taxon>Verophasmatodea</taxon>
        <taxon>Anareolatae</taxon>
        <taxon>Phasmatidae</taxon>
        <taxon>Eurycanthinae</taxon>
        <taxon>Dryococelus</taxon>
    </lineage>
</organism>
<sequence length="768" mass="84647">MAARGSVDPTGCQEHFTQLIRRAVQLRRDFFRGDSLQPHRGTTIHSRESCDRQLKILFTSASHYGQLAASRNHDADANSNKFTPVTTGNEANERESVVADFCWEHSSEVSPQSRWRHSDEITRWWAYLCCDWLREVLVTGLACCEMFHIVACLPAGEWWWGGKFFASKWVELVERDDRNIGLVVLWEGGKTSGARPFSANRMLISYHGGDRGDVVVKFLTSHQGEAGSIPSAVAPIITRGNRAGCRWSAGFLGGLPFFIIPAPYSPPFTLRVEVVVVWSPRGSPGRRGAIHGGEEFKMNTSSRGQAAQHRGEDYGGVVRGRAAAWRGRRQPRPWSIPHNKATIIYSLTRIPGHPARVRDVRACVGCMSNGGRPRDLQLASRLEPGVVSSCSAFVTDLSLRRLLITTGHPRPLRCAEDGNASGKSIAARRRGGVFQFSSDGGQERLGENSSVRAHYLPQRVHGPEGGTGMKGRGKREIPEKTRRPTASSGTIPTCENPVTRQGIEPSSPWWEASVLIAQPPMDSELRLLTTPSSVLSNVAGVPALESRRPNQCATMHKTTTEQARIQLRKELEVPSMTNHTFTARISKRVKGAECACQGCAQVRRRQVGELISSDLSATRPRGLGGRSECERGPRGLPTNTSSRPVGGSSHCDCISALEGGMGVEWCVYLLQPPPGGVQTLPLPATSGAYEMQPGKINWVNSVTALSRHTTKMDCEYVDLHLTSTIMESRPASLLTGRRQCRFCDRFLPIVKMLVNMRERPVRRVLFAR</sequence>
<evidence type="ECO:0000313" key="3">
    <source>
        <dbReference type="Proteomes" id="UP001159363"/>
    </source>
</evidence>
<comment type="caution">
    <text evidence="2">The sequence shown here is derived from an EMBL/GenBank/DDBJ whole genome shotgun (WGS) entry which is preliminary data.</text>
</comment>
<accession>A0ABQ9I8V1</accession>
<feature type="region of interest" description="Disordered" evidence="1">
    <location>
        <begin position="458"/>
        <end position="502"/>
    </location>
</feature>